<accession>A0AAW0PRR4</accession>
<feature type="domain" description="VWFC" evidence="6">
    <location>
        <begin position="61"/>
        <end position="121"/>
    </location>
</feature>
<protein>
    <recommendedName>
        <fullName evidence="6">VWFC domain-containing protein</fullName>
    </recommendedName>
</protein>
<dbReference type="GO" id="GO:0005576">
    <property type="term" value="C:extracellular region"/>
    <property type="evidence" value="ECO:0007669"/>
    <property type="project" value="UniProtKB-SubCell"/>
</dbReference>
<evidence type="ECO:0000313" key="8">
    <source>
        <dbReference type="Proteomes" id="UP001460270"/>
    </source>
</evidence>
<feature type="domain" description="VWFC" evidence="6">
    <location>
        <begin position="269"/>
        <end position="345"/>
    </location>
</feature>
<dbReference type="Gene3D" id="2.10.70.10">
    <property type="entry name" value="Complement Module, domain 1"/>
    <property type="match status" value="2"/>
</dbReference>
<dbReference type="InterPro" id="IPR009030">
    <property type="entry name" value="Growth_fac_rcpt_cys_sf"/>
</dbReference>
<dbReference type="SUPFAM" id="SSF57184">
    <property type="entry name" value="Growth factor receptor domain"/>
    <property type="match status" value="4"/>
</dbReference>
<dbReference type="Pfam" id="PF00093">
    <property type="entry name" value="VWC"/>
    <property type="match status" value="3"/>
</dbReference>
<dbReference type="Gene3D" id="2.10.220.10">
    <property type="entry name" value="Hormone Receptor, Insulin-like Growth Factor Receptor 1, Chain A, domain 2"/>
    <property type="match status" value="7"/>
</dbReference>
<dbReference type="Proteomes" id="UP001460270">
    <property type="component" value="Unassembled WGS sequence"/>
</dbReference>
<keyword evidence="4" id="KW-0325">Glycoprotein</keyword>
<keyword evidence="2" id="KW-0964">Secreted</keyword>
<keyword evidence="3" id="KW-0732">Signal</keyword>
<dbReference type="SUPFAM" id="SSF57603">
    <property type="entry name" value="FnI-like domain"/>
    <property type="match status" value="5"/>
</dbReference>
<feature type="compositionally biased region" description="Polar residues" evidence="5">
    <location>
        <begin position="1080"/>
        <end position="1093"/>
    </location>
</feature>
<dbReference type="Gene3D" id="6.20.200.20">
    <property type="match status" value="2"/>
</dbReference>
<feature type="domain" description="VWFC" evidence="6">
    <location>
        <begin position="118"/>
        <end position="192"/>
    </location>
</feature>
<sequence>MAPNSNSSWRPEPCLECRCHRDDVVFCTSTVCPNPQCDFQRGERLRIPANKCCPECISSQGSCQYEGLTYGTGSVWRPSPCSQCLCSGLGVTCSALSCPALDCPPDHRQFSPEGECCPQCVRNGVFSVTLFIRLKFLLFVFQHGEQWQKDSCTMCVCDRGQSRCHSLTCPALTCQTGQRRVRRPGQCCEECVWPKGSCLYEGTVRYHGDMWNGSAISSSASGSGCEFCSCDRGQVLCQRADCEQVQCPQGSELLFEKGKCCPVCSSEKPGCVHHGRTYKALSRWSDGACRQCECRGGHVTCYVRSCPTLRCHSDCASCSGRPDHCESCSDPKAVLHMGRCLSLCPSGFYRDKHVCTAIMFTYELIRLERCELGTGVFQVGNIPAPCGLERSNSWFETGTEINFSGGVVKIEPAKNSEGLIIGSEMSCAPSCLSCSGPAHCDSCGLQEALLSPDRLQCVSACPSGSYQHDHTHCRECHSSCSECLGPSEADCVSCSHLSSLLKLGRCVSQCGPGFYSQDNNCYACDPSCESCFPDKPLCTSCPPGAALHHGKCISECPPQHYKDSHSRCRACHSSCSSCWGPSVSQCSDCLSGLFLQQGQCVETCGEGMYPQHQTCHNCHPSCRSCVGPLASDCVLCLKPEQVLVPQYHSSQHGICAAKCPKFSFTDQQHVCRDCDSSCLQCTGPSSDSCVSCPSLSSLLQGRCVSQCPEGRYSEDGVCQECSADCQRCTADLRAAGGSVCLWCKAPRTWLLGDHCVSECPVGHFGRHGACVECHSSCESCSGAGALSCTSCPAPSVLLRSGQCALSCPQGFYQDSQRTCLECDPQCLTCTAPGACTACRDPNKVLQFGECQYESCAHQYYLNTTTRTCRECDWSCNSCRGPLRTDCVQCMEGHVLQDGLCSQQCSSGFYREGDHCLACDPDCEHCLGPAQCQRCVSPLVVLGGLCVQHCGPLHYLDTDAQVCKPCSSDCVVCEGVGQCRACAEGSFLIQGYCAPDCGHGFYSDANTRTCHVNVHPPRLHDSAPRLLHFELQSAPSNGQLFVRSGADEETPLKPGDRFSPEQLSTGRVVFRHQQDKPSPSPRTSCPNPTGTQVSLCVFKPEPEVSPPTH</sequence>
<evidence type="ECO:0000256" key="2">
    <source>
        <dbReference type="ARBA" id="ARBA00022525"/>
    </source>
</evidence>
<dbReference type="InterPro" id="IPR000742">
    <property type="entry name" value="EGF"/>
</dbReference>
<dbReference type="InterPro" id="IPR001007">
    <property type="entry name" value="VWF_dom"/>
</dbReference>
<comment type="subcellular location">
    <subcellularLocation>
        <location evidence="1">Secreted</location>
    </subcellularLocation>
</comment>
<dbReference type="PROSITE" id="PS50184">
    <property type="entry name" value="VWFC_2"/>
    <property type="match status" value="4"/>
</dbReference>
<feature type="domain" description="VWFC" evidence="6">
    <location>
        <begin position="196"/>
        <end position="265"/>
    </location>
</feature>
<feature type="region of interest" description="Disordered" evidence="5">
    <location>
        <begin position="1070"/>
        <end position="1108"/>
    </location>
</feature>
<evidence type="ECO:0000313" key="7">
    <source>
        <dbReference type="EMBL" id="KAK7933749.1"/>
    </source>
</evidence>
<comment type="caution">
    <text evidence="7">The sequence shown here is derived from an EMBL/GenBank/DDBJ whole genome shotgun (WGS) entry which is preliminary data.</text>
</comment>
<evidence type="ECO:0000256" key="4">
    <source>
        <dbReference type="ARBA" id="ARBA00023180"/>
    </source>
</evidence>
<gene>
    <name evidence="7" type="ORF">WMY93_004645</name>
</gene>
<evidence type="ECO:0000259" key="6">
    <source>
        <dbReference type="PROSITE" id="PS50184"/>
    </source>
</evidence>
<dbReference type="SMART" id="SM00181">
    <property type="entry name" value="EGF"/>
    <property type="match status" value="10"/>
</dbReference>
<dbReference type="AlphaFoldDB" id="A0AAW0PRR4"/>
<evidence type="ECO:0000256" key="1">
    <source>
        <dbReference type="ARBA" id="ARBA00004613"/>
    </source>
</evidence>
<keyword evidence="8" id="KW-1185">Reference proteome</keyword>
<dbReference type="PROSITE" id="PS01208">
    <property type="entry name" value="VWFC_1"/>
    <property type="match status" value="1"/>
</dbReference>
<dbReference type="PANTHER" id="PTHR15332:SF175">
    <property type="entry name" value="PROPROTEIN CONVERTASE SUBTILISIN_KEXIN TYPE 5-LIKE"/>
    <property type="match status" value="1"/>
</dbReference>
<dbReference type="EMBL" id="JBBPFD010000003">
    <property type="protein sequence ID" value="KAK7933749.1"/>
    <property type="molecule type" value="Genomic_DNA"/>
</dbReference>
<dbReference type="SMART" id="SM00214">
    <property type="entry name" value="VWC"/>
    <property type="match status" value="5"/>
</dbReference>
<dbReference type="PANTHER" id="PTHR15332">
    <property type="entry name" value="PROPROTEIN CONVERTASE SUBTILISIN_KEXIN TYPE 5-LIKE"/>
    <property type="match status" value="1"/>
</dbReference>
<evidence type="ECO:0000256" key="5">
    <source>
        <dbReference type="SAM" id="MobiDB-lite"/>
    </source>
</evidence>
<name>A0AAW0PRR4_9GOBI</name>
<dbReference type="InterPro" id="IPR006212">
    <property type="entry name" value="Furin_repeat"/>
</dbReference>
<dbReference type="CDD" id="cd00064">
    <property type="entry name" value="FU"/>
    <property type="match status" value="6"/>
</dbReference>
<dbReference type="InterPro" id="IPR043601">
    <property type="entry name" value="Rspo_Fu-CRD_dom"/>
</dbReference>
<reference evidence="8" key="1">
    <citation type="submission" date="2024-04" db="EMBL/GenBank/DDBJ databases">
        <title>Salinicola lusitanus LLJ914,a marine bacterium isolated from the Okinawa Trough.</title>
        <authorList>
            <person name="Li J."/>
        </authorList>
    </citation>
    <scope>NUCLEOTIDE SEQUENCE [LARGE SCALE GENOMIC DNA]</scope>
</reference>
<dbReference type="SMART" id="SM00261">
    <property type="entry name" value="FU"/>
    <property type="match status" value="13"/>
</dbReference>
<evidence type="ECO:0000256" key="3">
    <source>
        <dbReference type="ARBA" id="ARBA00022729"/>
    </source>
</evidence>
<proteinExistence type="predicted"/>
<organism evidence="7 8">
    <name type="scientific">Mugilogobius chulae</name>
    <name type="common">yellowstripe goby</name>
    <dbReference type="NCBI Taxonomy" id="88201"/>
    <lineage>
        <taxon>Eukaryota</taxon>
        <taxon>Metazoa</taxon>
        <taxon>Chordata</taxon>
        <taxon>Craniata</taxon>
        <taxon>Vertebrata</taxon>
        <taxon>Euteleostomi</taxon>
        <taxon>Actinopterygii</taxon>
        <taxon>Neopterygii</taxon>
        <taxon>Teleostei</taxon>
        <taxon>Neoteleostei</taxon>
        <taxon>Acanthomorphata</taxon>
        <taxon>Gobiaria</taxon>
        <taxon>Gobiiformes</taxon>
        <taxon>Gobioidei</taxon>
        <taxon>Gobiidae</taxon>
        <taxon>Gobionellinae</taxon>
        <taxon>Mugilogobius</taxon>
    </lineage>
</organism>
<dbReference type="Pfam" id="PF15913">
    <property type="entry name" value="Furin-like_2"/>
    <property type="match status" value="1"/>
</dbReference>